<feature type="non-terminal residue" evidence="2">
    <location>
        <position position="402"/>
    </location>
</feature>
<dbReference type="InterPro" id="IPR015943">
    <property type="entry name" value="WD40/YVTN_repeat-like_dom_sf"/>
</dbReference>
<accession>A0A7V1LP41</accession>
<sequence>MRAIPLKYTLFPVFLLLWPVAAQTVNLDDLLHFRQYRAIDGLSSEEVSDLTQDHNGFLWIAGKGGLQRFDGRDFRSYPLGDGESQGSPDLTALCAELSAHDTLLWIGSRKGLYMMELTSERIRFFPVNGADSSGSVAHVHALLSGNDGTLWVGLRGGGLARMVERPSPANNFQPRFKFYLSGTGGNHLSNNFVRRLYQDTQGNIWIATSFGLSVFNPRLERFHNYFYKPGDPSSISSNSVFAIAGDSRGRIWVSTLGGSGLQQALVDSGGRVRFKRYRSGSPDSLGHSVIFDIHVDKQDRLWLASAGGGLIRYDGRRFVHFRAREKNAASLTSNNLFRLYEDRAGGLWVASISDGLSHAADIYPDSFFLRQLTPENSPLRDDHIHSIVQDRMGRIWTGTEKG</sequence>
<proteinExistence type="predicted"/>
<protein>
    <recommendedName>
        <fullName evidence="3">Hybrid sensor histidine kinase/response regulator</fullName>
    </recommendedName>
</protein>
<dbReference type="PANTHER" id="PTHR43547:SF2">
    <property type="entry name" value="HYBRID SIGNAL TRANSDUCTION HISTIDINE KINASE C"/>
    <property type="match status" value="1"/>
</dbReference>
<dbReference type="Pfam" id="PF07494">
    <property type="entry name" value="Reg_prop"/>
    <property type="match status" value="4"/>
</dbReference>
<comment type="caution">
    <text evidence="2">The sequence shown here is derived from an EMBL/GenBank/DDBJ whole genome shotgun (WGS) entry which is preliminary data.</text>
</comment>
<evidence type="ECO:0000256" key="1">
    <source>
        <dbReference type="ARBA" id="ARBA00022553"/>
    </source>
</evidence>
<name>A0A7V1LP41_CALAY</name>
<evidence type="ECO:0000313" key="2">
    <source>
        <dbReference type="EMBL" id="HED11574.1"/>
    </source>
</evidence>
<reference evidence="2" key="1">
    <citation type="journal article" date="2020" name="mSystems">
        <title>Genome- and Community-Level Interaction Insights into Carbon Utilization and Element Cycling Functions of Hydrothermarchaeota in Hydrothermal Sediment.</title>
        <authorList>
            <person name="Zhou Z."/>
            <person name="Liu Y."/>
            <person name="Xu W."/>
            <person name="Pan J."/>
            <person name="Luo Z.H."/>
            <person name="Li M."/>
        </authorList>
    </citation>
    <scope>NUCLEOTIDE SEQUENCE [LARGE SCALE GENOMIC DNA]</scope>
    <source>
        <strain evidence="2">HyVt-456</strain>
    </source>
</reference>
<evidence type="ECO:0008006" key="3">
    <source>
        <dbReference type="Google" id="ProtNLM"/>
    </source>
</evidence>
<dbReference type="Proteomes" id="UP000886005">
    <property type="component" value="Unassembled WGS sequence"/>
</dbReference>
<dbReference type="EMBL" id="DRLD01000363">
    <property type="protein sequence ID" value="HED11574.1"/>
    <property type="molecule type" value="Genomic_DNA"/>
</dbReference>
<dbReference type="GO" id="GO:0000155">
    <property type="term" value="F:phosphorelay sensor kinase activity"/>
    <property type="evidence" value="ECO:0007669"/>
    <property type="project" value="TreeGrafter"/>
</dbReference>
<keyword evidence="1" id="KW-0597">Phosphoprotein</keyword>
<dbReference type="Gene3D" id="2.130.10.10">
    <property type="entry name" value="YVTN repeat-like/Quinoprotein amine dehydrogenase"/>
    <property type="match status" value="2"/>
</dbReference>
<dbReference type="AlphaFoldDB" id="A0A7V1LP41"/>
<dbReference type="InterPro" id="IPR011110">
    <property type="entry name" value="Reg_prop"/>
</dbReference>
<organism evidence="2">
    <name type="scientific">Caldithrix abyssi</name>
    <dbReference type="NCBI Taxonomy" id="187145"/>
    <lineage>
        <taxon>Bacteria</taxon>
        <taxon>Pseudomonadati</taxon>
        <taxon>Calditrichota</taxon>
        <taxon>Calditrichia</taxon>
        <taxon>Calditrichales</taxon>
        <taxon>Calditrichaceae</taxon>
        <taxon>Caldithrix</taxon>
    </lineage>
</organism>
<gene>
    <name evidence="2" type="ORF">ENJ10_12860</name>
</gene>
<dbReference type="PANTHER" id="PTHR43547">
    <property type="entry name" value="TWO-COMPONENT HISTIDINE KINASE"/>
    <property type="match status" value="1"/>
</dbReference>
<dbReference type="SUPFAM" id="SSF63829">
    <property type="entry name" value="Calcium-dependent phosphotriesterase"/>
    <property type="match status" value="1"/>
</dbReference>